<protein>
    <submittedName>
        <fullName evidence="1">Uncharacterized protein</fullName>
    </submittedName>
</protein>
<evidence type="ECO:0000313" key="2">
    <source>
        <dbReference type="Proteomes" id="UP001060085"/>
    </source>
</evidence>
<evidence type="ECO:0000313" key="1">
    <source>
        <dbReference type="EMBL" id="KAI5664176.1"/>
    </source>
</evidence>
<sequence>MKHAANVYPSKGWTKKAKVGIVEVDSQSMTEIDPKAMMSFCDKDLESESSYKAKEGLLRILKEFDECLEETNFEQPFGGASIVNEVTLPPIQNSRNENALLNTFSFSTCELDKDCMNSETTLHAYAPVIEYQDLSHVISLNSLQIPYSNISQENSSTTPNLRQNPNRAWNDENEFEIIENTFRFVCASFGEELQWRLLCPRFYDDNSDAVPQPLTQVFSNFSQCLCPTFFS</sequence>
<proteinExistence type="predicted"/>
<reference evidence="2" key="1">
    <citation type="journal article" date="2023" name="Nat. Plants">
        <title>Single-cell RNA sequencing provides a high-resolution roadmap for understanding the multicellular compartmentation of specialized metabolism.</title>
        <authorList>
            <person name="Sun S."/>
            <person name="Shen X."/>
            <person name="Li Y."/>
            <person name="Li Y."/>
            <person name="Wang S."/>
            <person name="Li R."/>
            <person name="Zhang H."/>
            <person name="Shen G."/>
            <person name="Guo B."/>
            <person name="Wei J."/>
            <person name="Xu J."/>
            <person name="St-Pierre B."/>
            <person name="Chen S."/>
            <person name="Sun C."/>
        </authorList>
    </citation>
    <scope>NUCLEOTIDE SEQUENCE [LARGE SCALE GENOMIC DNA]</scope>
</reference>
<organism evidence="1 2">
    <name type="scientific">Catharanthus roseus</name>
    <name type="common">Madagascar periwinkle</name>
    <name type="synonym">Vinca rosea</name>
    <dbReference type="NCBI Taxonomy" id="4058"/>
    <lineage>
        <taxon>Eukaryota</taxon>
        <taxon>Viridiplantae</taxon>
        <taxon>Streptophyta</taxon>
        <taxon>Embryophyta</taxon>
        <taxon>Tracheophyta</taxon>
        <taxon>Spermatophyta</taxon>
        <taxon>Magnoliopsida</taxon>
        <taxon>eudicotyledons</taxon>
        <taxon>Gunneridae</taxon>
        <taxon>Pentapetalae</taxon>
        <taxon>asterids</taxon>
        <taxon>lamiids</taxon>
        <taxon>Gentianales</taxon>
        <taxon>Apocynaceae</taxon>
        <taxon>Rauvolfioideae</taxon>
        <taxon>Vinceae</taxon>
        <taxon>Catharanthinae</taxon>
        <taxon>Catharanthus</taxon>
    </lineage>
</organism>
<comment type="caution">
    <text evidence="1">The sequence shown here is derived from an EMBL/GenBank/DDBJ whole genome shotgun (WGS) entry which is preliminary data.</text>
</comment>
<accession>A0ACC0AU74</accession>
<gene>
    <name evidence="1" type="ORF">M9H77_23499</name>
</gene>
<keyword evidence="2" id="KW-1185">Reference proteome</keyword>
<name>A0ACC0AU74_CATRO</name>
<dbReference type="EMBL" id="CM044705">
    <property type="protein sequence ID" value="KAI5664176.1"/>
    <property type="molecule type" value="Genomic_DNA"/>
</dbReference>
<dbReference type="Proteomes" id="UP001060085">
    <property type="component" value="Linkage Group LG05"/>
</dbReference>